<dbReference type="SMART" id="SM00557">
    <property type="entry name" value="IG_FLMN"/>
    <property type="match status" value="3"/>
</dbReference>
<feature type="domain" description="EGF-like" evidence="6">
    <location>
        <begin position="158"/>
        <end position="191"/>
    </location>
</feature>
<dbReference type="GO" id="GO:0007154">
    <property type="term" value="P:cell communication"/>
    <property type="evidence" value="ECO:0007669"/>
    <property type="project" value="InterPro"/>
</dbReference>
<dbReference type="GO" id="GO:0016020">
    <property type="term" value="C:membrane"/>
    <property type="evidence" value="ECO:0007669"/>
    <property type="project" value="InterPro"/>
</dbReference>
<dbReference type="Gene3D" id="2.60.40.2030">
    <property type="match status" value="1"/>
</dbReference>
<reference evidence="8" key="1">
    <citation type="submission" date="2020-03" db="EMBL/GenBank/DDBJ databases">
        <title>Hybrid Assembly of Korean Phytophthora infestans isolates.</title>
        <authorList>
            <person name="Prokchorchik M."/>
            <person name="Lee Y."/>
            <person name="Seo J."/>
            <person name="Cho J.-H."/>
            <person name="Park Y.-E."/>
            <person name="Jang D.-C."/>
            <person name="Im J.-S."/>
            <person name="Choi J.-G."/>
            <person name="Park H.-J."/>
            <person name="Lee G.-B."/>
            <person name="Lee Y.-G."/>
            <person name="Hong S.-Y."/>
            <person name="Cho K."/>
            <person name="Sohn K.H."/>
        </authorList>
    </citation>
    <scope>NUCLEOTIDE SEQUENCE</scope>
    <source>
        <strain evidence="8">KR_2_A2</strain>
    </source>
</reference>
<dbReference type="InterPro" id="IPR000742">
    <property type="entry name" value="EGF"/>
</dbReference>
<dbReference type="Gene3D" id="2.60.40.10">
    <property type="entry name" value="Immunoglobulins"/>
    <property type="match status" value="5"/>
</dbReference>
<dbReference type="InterPro" id="IPR014756">
    <property type="entry name" value="Ig_E-set"/>
</dbReference>
<feature type="repeat" description="Filamin" evidence="5">
    <location>
        <begin position="868"/>
        <end position="974"/>
    </location>
</feature>
<keyword evidence="2" id="KW-0677">Repeat</keyword>
<evidence type="ECO:0000256" key="3">
    <source>
        <dbReference type="ARBA" id="ARBA00022837"/>
    </source>
</evidence>
<dbReference type="InterPro" id="IPR017868">
    <property type="entry name" value="Filamin/ABP280_repeat-like"/>
</dbReference>
<protein>
    <submittedName>
        <fullName evidence="8">PA14 domain</fullName>
    </submittedName>
</protein>
<evidence type="ECO:0000313" key="9">
    <source>
        <dbReference type="Proteomes" id="UP000704712"/>
    </source>
</evidence>
<dbReference type="SUPFAM" id="SSF81296">
    <property type="entry name" value="E set domains"/>
    <property type="match status" value="4"/>
</dbReference>
<dbReference type="PANTHER" id="PTHR38537:SF8">
    <property type="entry name" value="FILAMIN-A"/>
    <property type="match status" value="1"/>
</dbReference>
<feature type="disulfide bond" evidence="4">
    <location>
        <begin position="181"/>
        <end position="190"/>
    </location>
</feature>
<dbReference type="Pfam" id="PF07691">
    <property type="entry name" value="PA14"/>
    <property type="match status" value="3"/>
</dbReference>
<keyword evidence="4" id="KW-0245">EGF-like domain</keyword>
<feature type="repeat" description="Filamin" evidence="5">
    <location>
        <begin position="1082"/>
        <end position="1188"/>
    </location>
</feature>
<dbReference type="Gene3D" id="3.90.182.10">
    <property type="entry name" value="Toxin - Anthrax Protective Antigen,domain 1"/>
    <property type="match status" value="3"/>
</dbReference>
<feature type="domain" description="PA14" evidence="7">
    <location>
        <begin position="1286"/>
        <end position="1435"/>
    </location>
</feature>
<dbReference type="GO" id="GO:0030036">
    <property type="term" value="P:actin cytoskeleton organization"/>
    <property type="evidence" value="ECO:0007669"/>
    <property type="project" value="InterPro"/>
</dbReference>
<gene>
    <name evidence="8" type="ORF">GN958_ATG03878</name>
</gene>
<feature type="repeat" description="Filamin" evidence="5">
    <location>
        <begin position="1478"/>
        <end position="1585"/>
    </location>
</feature>
<dbReference type="PROSITE" id="PS01248">
    <property type="entry name" value="EGF_LAM_1"/>
    <property type="match status" value="1"/>
</dbReference>
<dbReference type="InterPro" id="IPR038081">
    <property type="entry name" value="CalX-like_sf"/>
</dbReference>
<dbReference type="GO" id="GO:0051015">
    <property type="term" value="F:actin filament binding"/>
    <property type="evidence" value="ECO:0007669"/>
    <property type="project" value="InterPro"/>
</dbReference>
<dbReference type="Pfam" id="PF00630">
    <property type="entry name" value="Filamin"/>
    <property type="match status" value="3"/>
</dbReference>
<dbReference type="PANTHER" id="PTHR38537">
    <property type="entry name" value="JITTERBUG, ISOFORM N"/>
    <property type="match status" value="1"/>
</dbReference>
<dbReference type="InterPro" id="IPR013783">
    <property type="entry name" value="Ig-like_fold"/>
</dbReference>
<dbReference type="InterPro" id="IPR037524">
    <property type="entry name" value="PA14/GLEYA"/>
</dbReference>
<evidence type="ECO:0000256" key="2">
    <source>
        <dbReference type="ARBA" id="ARBA00022737"/>
    </source>
</evidence>
<accession>A0A8S9V209</accession>
<evidence type="ECO:0000256" key="1">
    <source>
        <dbReference type="ARBA" id="ARBA00022729"/>
    </source>
</evidence>
<feature type="domain" description="PA14" evidence="7">
    <location>
        <begin position="569"/>
        <end position="722"/>
    </location>
</feature>
<dbReference type="CDD" id="cd00055">
    <property type="entry name" value="EGF_Lam"/>
    <property type="match status" value="1"/>
</dbReference>
<dbReference type="InterPro" id="IPR002049">
    <property type="entry name" value="LE_dom"/>
</dbReference>
<dbReference type="PROSITE" id="PS51820">
    <property type="entry name" value="PA14"/>
    <property type="match status" value="3"/>
</dbReference>
<feature type="repeat" description="Filamin" evidence="5">
    <location>
        <begin position="832"/>
        <end position="866"/>
    </location>
</feature>
<dbReference type="SMART" id="SM00758">
    <property type="entry name" value="PA14"/>
    <property type="match status" value="2"/>
</dbReference>
<dbReference type="SUPFAM" id="SSF56988">
    <property type="entry name" value="Anthrax protective antigen"/>
    <property type="match status" value="3"/>
</dbReference>
<name>A0A8S9V209_PHYIN</name>
<keyword evidence="3" id="KW-0106">Calcium</keyword>
<dbReference type="PROSITE" id="PS50026">
    <property type="entry name" value="EGF_3"/>
    <property type="match status" value="1"/>
</dbReference>
<organism evidence="8 9">
    <name type="scientific">Phytophthora infestans</name>
    <name type="common">Potato late blight agent</name>
    <name type="synonym">Botrytis infestans</name>
    <dbReference type="NCBI Taxonomy" id="4787"/>
    <lineage>
        <taxon>Eukaryota</taxon>
        <taxon>Sar</taxon>
        <taxon>Stramenopiles</taxon>
        <taxon>Oomycota</taxon>
        <taxon>Peronosporomycetes</taxon>
        <taxon>Peronosporales</taxon>
        <taxon>Peronosporaceae</taxon>
        <taxon>Phytophthora</taxon>
    </lineage>
</organism>
<evidence type="ECO:0000256" key="4">
    <source>
        <dbReference type="PROSITE-ProRule" id="PRU00076"/>
    </source>
</evidence>
<dbReference type="EMBL" id="JAACNO010000542">
    <property type="protein sequence ID" value="KAF4146891.1"/>
    <property type="molecule type" value="Genomic_DNA"/>
</dbReference>
<comment type="caution">
    <text evidence="8">The sequence shown here is derived from an EMBL/GenBank/DDBJ whole genome shotgun (WGS) entry which is preliminary data.</text>
</comment>
<evidence type="ECO:0000313" key="8">
    <source>
        <dbReference type="EMBL" id="KAF4146891.1"/>
    </source>
</evidence>
<dbReference type="InterPro" id="IPR011658">
    <property type="entry name" value="PA14_dom"/>
</dbReference>
<keyword evidence="1" id="KW-0732">Signal</keyword>
<dbReference type="Proteomes" id="UP000704712">
    <property type="component" value="Unassembled WGS sequence"/>
</dbReference>
<comment type="caution">
    <text evidence="4">Lacks conserved residue(s) required for the propagation of feature annotation.</text>
</comment>
<dbReference type="InterPro" id="IPR003644">
    <property type="entry name" value="Calx_beta"/>
</dbReference>
<keyword evidence="4" id="KW-1015">Disulfide bond</keyword>
<dbReference type="InterPro" id="IPR044801">
    <property type="entry name" value="Filamin"/>
</dbReference>
<evidence type="ECO:0000256" key="5">
    <source>
        <dbReference type="PROSITE-ProRule" id="PRU00087"/>
    </source>
</evidence>
<evidence type="ECO:0000259" key="6">
    <source>
        <dbReference type="PROSITE" id="PS50026"/>
    </source>
</evidence>
<feature type="non-terminal residue" evidence="8">
    <location>
        <position position="1961"/>
    </location>
</feature>
<feature type="disulfide bond" evidence="4">
    <location>
        <begin position="162"/>
        <end position="172"/>
    </location>
</feature>
<sequence length="1961" mass="209466">LKRTSSALFGSYPTTYCEETPIMASALVALLLLLPSGGAFRVINSTTDPLIGTHAVFEPYEAGHVGYYGDPSNPSAERLNEGSPYSPDTPRIFFSAPLQQSCPGMVGPGRNGEFYCFSREYGYCDRRSGLCVCNPGYTGLDCTACQPGYFKRGVLCFAKKSCPNDCSRGGECDYATGTCTCDLTRRGVDCSQRFCAFDEKCVSCTSTACLQCVEKFYVDPTTQTCVSCARYDPRCLSCSHHKCLMCADLQLNSVRRSGARRIDQPLPDDERLREFSQKFVYGSQDPRVFDEVESYALAPASYSSLPLNESSVACTQGGNTDAGWTCSPSPESHRVCGHRGVFSFVSPLYAVPETAGNITVTVRRSGGGLGSAALLYDIEHVTTTPGDVSSTMFYTSSQRLDFAPGVVSLAFKLQIHDNHILQGDKTFRLGLREPFQPTDSLGIAPATLGNQWRTLVTILDDDALRPAANLSFVVRPAITLLRGGAAGNQMTFQIQSILGNGVPGVDPLGEAVFVVTSYIEEDDDSVETVVFRTLRLGTVGHSGGVDVSLFACTWMRERAGNFSVAIQLLYPGGLRGDYFGDAWLGEAFGSFFMASPALSRVDRHVNFTWNSGPAFPGAQSHLSVRWSGWLKPLTTGITMLAVSTVGYARLWIDDVLVVDRWGAGGDTNDDLPVTKAAAGVDMDTSKLYSLVLEYRAPRQGDVYARLLWGSVGSAKMEVIPAQQLFSGSHIQDSPFTNVVVTPAWAASTALITSTLRNDGISVAPALRVIAGETFAYSVLPRDTFGNRRRSRDQQSIQRDVVAATLALTTDRSLGGKGTQTEDALVSWDGELDGFRVLAKPQRSGDYYMSVSINSVDLAANPFSVVVVPGQLNAAQCVISGSGVLAGRVAGQAANVALETRDLYANRIYTGGLKGLKLQASLVTSTAPTVATAQIVDNADGAYKLTYVPRVAGSYSVSVTWNGAHLHNSPYAITVVHNTPIGSTSSAQGPGIVSAKTNVQTTFEVTSRDSSGNNVLLGGVASALTVVLELPGKNNVSGSACTDLLNGHYTCAYTAQYVGITRLHVLLYSRAITESPFLVNVTAGPALGSRCVAAGGALVSAVAGERTNFTVSIYDTFGNAKTNAGSEIIVVTFTGPGVAATTVNAAVAVSYTGNGVFLVAYALTLKGSYKISVTVDGVTIISSPFNMYAYPAMASPATTSLDLLSPVLPKTQADPPLVFRAGALIVLKLTTRDVLGNVLESGGNFFQVDDAVRRFLEAPIADEKNGSYLVTLRPKRSVLFPFTPKLMMPGGLNGSYYSASEVPVGTATAESSPDHSLMVLKRRDVTINFDFGEKPPSHIYSAETFSARWNGYLLPRFSEVYTFEMDVLGIASLRIGNTSVAVQKGATEATMIASLTAQTFVDLELNFSKPRAIPNATVFLWWSSLSQPREIIPSSQLFTSWRVVNNVPPLNIKPAIAEPTKFTPEFSTASLIPESTAVRAIVDQSFIFTVVARDSFSNKVGGEDYCTLYVLLPQVPSGNTQPGLSITDIADGSYKVNLVPHLTGNFSLHIAALPDAKKTSAPPGGDALAAFLAPYNIKGSPFKLQVDPGLPSEATSTLIGGGFVSSTAGVATSFVLELRDGSTNRLTATMVTSYLGHVRVKLRSMSTGAEVSAKVSQMGEGDQNFLSASDVRVEYTVVLAGLHAVLLSVDGGKSFTQKTAALRVFPNVATAITSFVSSNGVGVTATGVGLGPQILTKQDYTYHVTVRDTFGNVRDSGGDLLVARIHGPDSSIGNVADLGNGDYVVTYRAILPGAYEIETRVAEPQRGLIGDYYVDTGSVQRNLASAVRTIDTVIDFDWRKNVSMRGYPRVVWRGFLRPTFTEDYTLWVKVQSDVGSAANVYIDGKTVIDGLNTAATSGRVMLVSGRLHAIVVEYRSASVQQDPGYLSLLWQSVRQASQLIPTQSLIAEASDILPRTQLVAVN</sequence>
<dbReference type="Pfam" id="PF03160">
    <property type="entry name" value="Calx-beta"/>
    <property type="match status" value="1"/>
</dbReference>
<dbReference type="PROSITE" id="PS00022">
    <property type="entry name" value="EGF_1"/>
    <property type="match status" value="1"/>
</dbReference>
<feature type="repeat" description="Filamin" evidence="5">
    <location>
        <begin position="1714"/>
        <end position="1799"/>
    </location>
</feature>
<dbReference type="Pfam" id="PF00053">
    <property type="entry name" value="EGF_laminin"/>
    <property type="match status" value="1"/>
</dbReference>
<dbReference type="PROSITE" id="PS50194">
    <property type="entry name" value="FILAMIN_REPEAT"/>
    <property type="match status" value="6"/>
</dbReference>
<feature type="repeat" description="Filamin" evidence="5">
    <location>
        <begin position="982"/>
        <end position="1080"/>
    </location>
</feature>
<dbReference type="SUPFAM" id="SSF141072">
    <property type="entry name" value="CalX-like"/>
    <property type="match status" value="1"/>
</dbReference>
<proteinExistence type="predicted"/>
<evidence type="ECO:0000259" key="7">
    <source>
        <dbReference type="PROSITE" id="PS51820"/>
    </source>
</evidence>
<dbReference type="InterPro" id="IPR001298">
    <property type="entry name" value="Filamin/ABP280_rpt"/>
</dbReference>
<feature type="domain" description="PA14" evidence="7">
    <location>
        <begin position="1802"/>
        <end position="1943"/>
    </location>
</feature>